<feature type="transmembrane region" description="Helical" evidence="5">
    <location>
        <begin position="6"/>
        <end position="25"/>
    </location>
</feature>
<feature type="transmembrane region" description="Helical" evidence="5">
    <location>
        <begin position="287"/>
        <end position="305"/>
    </location>
</feature>
<dbReference type="GO" id="GO:0005886">
    <property type="term" value="C:plasma membrane"/>
    <property type="evidence" value="ECO:0007669"/>
    <property type="project" value="TreeGrafter"/>
</dbReference>
<accession>A0A7W5TS12</accession>
<evidence type="ECO:0000259" key="6">
    <source>
        <dbReference type="Pfam" id="PF01699"/>
    </source>
</evidence>
<dbReference type="AlphaFoldDB" id="A0A7W5TS12"/>
<evidence type="ECO:0000256" key="3">
    <source>
        <dbReference type="ARBA" id="ARBA00022989"/>
    </source>
</evidence>
<evidence type="ECO:0000256" key="2">
    <source>
        <dbReference type="ARBA" id="ARBA00022692"/>
    </source>
</evidence>
<feature type="transmembrane region" description="Helical" evidence="5">
    <location>
        <begin position="190"/>
        <end position="208"/>
    </location>
</feature>
<comment type="caution">
    <text evidence="7">The sequence shown here is derived from an EMBL/GenBank/DDBJ whole genome shotgun (WGS) entry which is preliminary data.</text>
</comment>
<feature type="transmembrane region" description="Helical" evidence="5">
    <location>
        <begin position="66"/>
        <end position="88"/>
    </location>
</feature>
<keyword evidence="4 5" id="KW-0472">Membrane</keyword>
<feature type="transmembrane region" description="Helical" evidence="5">
    <location>
        <begin position="100"/>
        <end position="121"/>
    </location>
</feature>
<dbReference type="Pfam" id="PF01699">
    <property type="entry name" value="Na_Ca_ex"/>
    <property type="match status" value="2"/>
</dbReference>
<dbReference type="RefSeq" id="WP_343064257.1">
    <property type="nucleotide sequence ID" value="NZ_BAABKR010000005.1"/>
</dbReference>
<dbReference type="PANTHER" id="PTHR37958">
    <property type="entry name" value="SODIUM-POTASSIUM/PROTON ANTIPORTER CHAA"/>
    <property type="match status" value="1"/>
</dbReference>
<dbReference type="InterPro" id="IPR052946">
    <property type="entry name" value="Alkaline_pH_Ca-Antiporter"/>
</dbReference>
<proteinExistence type="predicted"/>
<feature type="transmembrane region" description="Helical" evidence="5">
    <location>
        <begin position="260"/>
        <end position="281"/>
    </location>
</feature>
<reference evidence="7 8" key="1">
    <citation type="submission" date="2020-08" db="EMBL/GenBank/DDBJ databases">
        <title>Sequencing the genomes of 1000 actinobacteria strains.</title>
        <authorList>
            <person name="Klenk H.-P."/>
        </authorList>
    </citation>
    <scope>NUCLEOTIDE SEQUENCE [LARGE SCALE GENOMIC DNA]</scope>
    <source>
        <strain evidence="7 8">DSM 28238</strain>
    </source>
</reference>
<sequence>MVLTALVVIIAYCAFGVVQQAEHLAQRLGDPYGSLVLTLSIVIIEVILIMAVMLGPGESATIARDSVMAVSMVILNLVVGLSLLLGALRHGSLRLNSAGTSTYLAMLIVLITFGLIMPGAIGEEGAYTAWQQVVVVAITLAVYGFFLLRQTTAEASDYREPVPLTVAGDHHDRATSSGLAQVLRDHRREVLTRAAVLVGTVLPIVLLSHDMAALLDDGLARMNAPIALAGLLIAMIVFLPEGITAVRAGLSGEAQRVINLCHGALVSTVGLTIPAVLIIGAATGQTVILAESLPHVVLLAVSLLLGMNTVLAKRISAGHGAVHLAVFVAYAMTLFS</sequence>
<protein>
    <submittedName>
        <fullName evidence="7">Ca2+:H+ antiporter</fullName>
    </submittedName>
</protein>
<evidence type="ECO:0000256" key="5">
    <source>
        <dbReference type="SAM" id="Phobius"/>
    </source>
</evidence>
<feature type="transmembrane region" description="Helical" evidence="5">
    <location>
        <begin position="220"/>
        <end position="239"/>
    </location>
</feature>
<gene>
    <name evidence="7" type="ORF">FHX47_000286</name>
</gene>
<dbReference type="EMBL" id="JACIBT010000001">
    <property type="protein sequence ID" value="MBB3666693.1"/>
    <property type="molecule type" value="Genomic_DNA"/>
</dbReference>
<dbReference type="GO" id="GO:0015386">
    <property type="term" value="F:potassium:proton antiporter activity"/>
    <property type="evidence" value="ECO:0007669"/>
    <property type="project" value="TreeGrafter"/>
</dbReference>
<dbReference type="Proteomes" id="UP000547528">
    <property type="component" value="Unassembled WGS sequence"/>
</dbReference>
<feature type="domain" description="Sodium/calcium exchanger membrane region" evidence="6">
    <location>
        <begin position="196"/>
        <end position="334"/>
    </location>
</feature>
<evidence type="ECO:0000313" key="8">
    <source>
        <dbReference type="Proteomes" id="UP000547528"/>
    </source>
</evidence>
<feature type="transmembrane region" description="Helical" evidence="5">
    <location>
        <begin position="317"/>
        <end position="335"/>
    </location>
</feature>
<keyword evidence="2 5" id="KW-0812">Transmembrane</keyword>
<dbReference type="GO" id="GO:0015385">
    <property type="term" value="F:sodium:proton antiporter activity"/>
    <property type="evidence" value="ECO:0007669"/>
    <property type="project" value="TreeGrafter"/>
</dbReference>
<evidence type="ECO:0000256" key="4">
    <source>
        <dbReference type="ARBA" id="ARBA00023136"/>
    </source>
</evidence>
<feature type="domain" description="Sodium/calcium exchanger membrane region" evidence="6">
    <location>
        <begin position="3"/>
        <end position="151"/>
    </location>
</feature>
<dbReference type="PANTHER" id="PTHR37958:SF1">
    <property type="entry name" value="SODIUM-POTASSIUM_PROTON ANTIPORTER CHAA"/>
    <property type="match status" value="1"/>
</dbReference>
<keyword evidence="8" id="KW-1185">Reference proteome</keyword>
<dbReference type="InterPro" id="IPR004837">
    <property type="entry name" value="NaCa_Exmemb"/>
</dbReference>
<name>A0A7W5TS12_9MICC</name>
<feature type="transmembrane region" description="Helical" evidence="5">
    <location>
        <begin position="32"/>
        <end position="54"/>
    </location>
</feature>
<organism evidence="7 8">
    <name type="scientific">Garicola koreensis</name>
    <dbReference type="NCBI Taxonomy" id="1262554"/>
    <lineage>
        <taxon>Bacteria</taxon>
        <taxon>Bacillati</taxon>
        <taxon>Actinomycetota</taxon>
        <taxon>Actinomycetes</taxon>
        <taxon>Micrococcales</taxon>
        <taxon>Micrococcaceae</taxon>
        <taxon>Garicola</taxon>
    </lineage>
</organism>
<evidence type="ECO:0000313" key="7">
    <source>
        <dbReference type="EMBL" id="MBB3666693.1"/>
    </source>
</evidence>
<keyword evidence="3 5" id="KW-1133">Transmembrane helix</keyword>
<comment type="subcellular location">
    <subcellularLocation>
        <location evidence="1">Membrane</location>
        <topology evidence="1">Multi-pass membrane protein</topology>
    </subcellularLocation>
</comment>
<feature type="transmembrane region" description="Helical" evidence="5">
    <location>
        <begin position="127"/>
        <end position="148"/>
    </location>
</feature>
<evidence type="ECO:0000256" key="1">
    <source>
        <dbReference type="ARBA" id="ARBA00004141"/>
    </source>
</evidence>